<keyword evidence="1" id="KW-0732">Signal</keyword>
<evidence type="ECO:0008006" key="4">
    <source>
        <dbReference type="Google" id="ProtNLM"/>
    </source>
</evidence>
<dbReference type="AlphaFoldDB" id="A0A4P2QGE9"/>
<feature type="signal peptide" evidence="1">
    <location>
        <begin position="1"/>
        <end position="20"/>
    </location>
</feature>
<gene>
    <name evidence="2" type="ORF">SOCE836_009950</name>
</gene>
<protein>
    <recommendedName>
        <fullName evidence="4">Secreted protein</fullName>
    </recommendedName>
</protein>
<dbReference type="Proteomes" id="UP000295497">
    <property type="component" value="Chromosome"/>
</dbReference>
<dbReference type="EMBL" id="CP012672">
    <property type="protein sequence ID" value="AUX28910.1"/>
    <property type="molecule type" value="Genomic_DNA"/>
</dbReference>
<evidence type="ECO:0000256" key="1">
    <source>
        <dbReference type="SAM" id="SignalP"/>
    </source>
</evidence>
<reference evidence="2 3" key="1">
    <citation type="submission" date="2015-09" db="EMBL/GenBank/DDBJ databases">
        <title>Sorangium comparison.</title>
        <authorList>
            <person name="Zaburannyi N."/>
            <person name="Bunk B."/>
            <person name="Overmann J."/>
            <person name="Mueller R."/>
        </authorList>
    </citation>
    <scope>NUCLEOTIDE SEQUENCE [LARGE SCALE GENOMIC DNA]</scope>
    <source>
        <strain evidence="2 3">So ce836</strain>
    </source>
</reference>
<feature type="chain" id="PRO_5020179158" description="Secreted protein" evidence="1">
    <location>
        <begin position="21"/>
        <end position="155"/>
    </location>
</feature>
<name>A0A4P2QGE9_SORCE</name>
<proteinExistence type="predicted"/>
<accession>A0A4P2QGE9</accession>
<sequence length="155" mass="16156">MRPGGSFLALVGACVGFACACSETPRPAAGPRIAGAASAPPARPRVQMYPAADLERMARIAAARCKEASTPSDPACLLTQASTFLRYPPGDPDCRYVAGTALSVAECSQFEEGCLSVDPGDLVRQLDALQSAGKDCQREPTDAERAEVLRLTGAK</sequence>
<evidence type="ECO:0000313" key="3">
    <source>
        <dbReference type="Proteomes" id="UP000295497"/>
    </source>
</evidence>
<organism evidence="2 3">
    <name type="scientific">Sorangium cellulosum</name>
    <name type="common">Polyangium cellulosum</name>
    <dbReference type="NCBI Taxonomy" id="56"/>
    <lineage>
        <taxon>Bacteria</taxon>
        <taxon>Pseudomonadati</taxon>
        <taxon>Myxococcota</taxon>
        <taxon>Polyangia</taxon>
        <taxon>Polyangiales</taxon>
        <taxon>Polyangiaceae</taxon>
        <taxon>Sorangium</taxon>
    </lineage>
</organism>
<evidence type="ECO:0000313" key="2">
    <source>
        <dbReference type="EMBL" id="AUX28910.1"/>
    </source>
</evidence>
<dbReference type="PROSITE" id="PS51257">
    <property type="entry name" value="PROKAR_LIPOPROTEIN"/>
    <property type="match status" value="1"/>
</dbReference>